<proteinExistence type="predicted"/>
<gene>
    <name evidence="4" type="ORF">MPDQ_003037</name>
</gene>
<dbReference type="EMBL" id="VIFY01000002">
    <property type="protein sequence ID" value="TQB77399.1"/>
    <property type="molecule type" value="Genomic_DNA"/>
</dbReference>
<evidence type="ECO:0000313" key="5">
    <source>
        <dbReference type="Proteomes" id="UP000319663"/>
    </source>
</evidence>
<feature type="chain" id="PRO_5021231075" description="Yeast cell wall synthesis Kre9/Knh1-like N-terminal domain-containing protein" evidence="2">
    <location>
        <begin position="18"/>
        <end position="101"/>
    </location>
</feature>
<keyword evidence="1 2" id="KW-0732">Signal</keyword>
<comment type="caution">
    <text evidence="4">The sequence shown here is derived from an EMBL/GenBank/DDBJ whole genome shotgun (WGS) entry which is preliminary data.</text>
</comment>
<evidence type="ECO:0000259" key="3">
    <source>
        <dbReference type="Pfam" id="PF10342"/>
    </source>
</evidence>
<dbReference type="PANTHER" id="PTHR40633">
    <property type="entry name" value="MATRIX PROTEIN, PUTATIVE (AFU_ORTHOLOGUE AFUA_8G05410)-RELATED"/>
    <property type="match status" value="1"/>
</dbReference>
<reference evidence="4 5" key="1">
    <citation type="submission" date="2019-06" db="EMBL/GenBank/DDBJ databases">
        <title>Wine fermentation using esterase from Monascus purpureus.</title>
        <authorList>
            <person name="Geng C."/>
            <person name="Zhang Y."/>
        </authorList>
    </citation>
    <scope>NUCLEOTIDE SEQUENCE [LARGE SCALE GENOMIC DNA]</scope>
    <source>
        <strain evidence="4">HQ1</strain>
    </source>
</reference>
<dbReference type="Proteomes" id="UP000319663">
    <property type="component" value="Unassembled WGS sequence"/>
</dbReference>
<dbReference type="InterPro" id="IPR052982">
    <property type="entry name" value="SRP1/TIP1-like"/>
</dbReference>
<evidence type="ECO:0000256" key="1">
    <source>
        <dbReference type="ARBA" id="ARBA00022729"/>
    </source>
</evidence>
<dbReference type="Pfam" id="PF10342">
    <property type="entry name" value="Kre9_KNH"/>
    <property type="match status" value="1"/>
</dbReference>
<dbReference type="AlphaFoldDB" id="A0A507R428"/>
<dbReference type="PANTHER" id="PTHR40633:SF1">
    <property type="entry name" value="GPI ANCHORED SERINE-THREONINE RICH PROTEIN (AFU_ORTHOLOGUE AFUA_1G03630)"/>
    <property type="match status" value="1"/>
</dbReference>
<accession>A0A507R428</accession>
<dbReference type="STRING" id="5098.A0A507R428"/>
<dbReference type="InterPro" id="IPR018466">
    <property type="entry name" value="Kre9/Knh1-like_N"/>
</dbReference>
<protein>
    <recommendedName>
        <fullName evidence="3">Yeast cell wall synthesis Kre9/Knh1-like N-terminal domain-containing protein</fullName>
    </recommendedName>
</protein>
<sequence length="101" mass="10695">MRFISIFSAALVALASAYTPPDYNQPPSGNPIALPGLNEQVPAGKPYTITWQPTTPGTVALVLLRGPSSNVVPIQTLADGIPNSGHFEWTPDLSLQPDVTQ</sequence>
<organism evidence="4 5">
    <name type="scientific">Monascus purpureus</name>
    <name type="common">Red mold</name>
    <name type="synonym">Monascus anka</name>
    <dbReference type="NCBI Taxonomy" id="5098"/>
    <lineage>
        <taxon>Eukaryota</taxon>
        <taxon>Fungi</taxon>
        <taxon>Dikarya</taxon>
        <taxon>Ascomycota</taxon>
        <taxon>Pezizomycotina</taxon>
        <taxon>Eurotiomycetes</taxon>
        <taxon>Eurotiomycetidae</taxon>
        <taxon>Eurotiales</taxon>
        <taxon>Aspergillaceae</taxon>
        <taxon>Monascus</taxon>
    </lineage>
</organism>
<evidence type="ECO:0000256" key="2">
    <source>
        <dbReference type="SAM" id="SignalP"/>
    </source>
</evidence>
<evidence type="ECO:0000313" key="4">
    <source>
        <dbReference type="EMBL" id="TQB77399.1"/>
    </source>
</evidence>
<feature type="domain" description="Yeast cell wall synthesis Kre9/Knh1-like N-terminal" evidence="3">
    <location>
        <begin position="35"/>
        <end position="98"/>
    </location>
</feature>
<feature type="signal peptide" evidence="2">
    <location>
        <begin position="1"/>
        <end position="17"/>
    </location>
</feature>
<name>A0A507R428_MONPU</name>
<keyword evidence="5" id="KW-1185">Reference proteome</keyword>